<accession>A0A830DRR5</accession>
<dbReference type="SUPFAM" id="SSF47240">
    <property type="entry name" value="Ferritin-like"/>
    <property type="match status" value="1"/>
</dbReference>
<evidence type="ECO:0000313" key="1">
    <source>
        <dbReference type="EMBL" id="GGC57177.1"/>
    </source>
</evidence>
<gene>
    <name evidence="1" type="ORF">GCM10007209_18780</name>
</gene>
<evidence type="ECO:0008006" key="3">
    <source>
        <dbReference type="Google" id="ProtNLM"/>
    </source>
</evidence>
<dbReference type="InterPro" id="IPR009078">
    <property type="entry name" value="Ferritin-like_SF"/>
</dbReference>
<dbReference type="Proteomes" id="UP000646833">
    <property type="component" value="Unassembled WGS sequence"/>
</dbReference>
<proteinExistence type="predicted"/>
<sequence length="219" mass="23771">MTGEPISGMDADSFRESVETAKRTQLDRLGSSKLLLALTEADLSEPAVLRAAAYSEHAARGTFAAWAADEADAEARAAFEATATREAEHLDRVLDALGEDIDLPDEPGVMHAYLRGREVAIERAAAGMVGRGLVSIRTHTQVIGFFVNEADEPRADLFRELKAETEETLSAGLDLLDDRCATDADWERARMVAEYVVQLAYDDYADGLAELGVDPKPLC</sequence>
<organism evidence="1 2">
    <name type="scientific">Haloferax sulfurifontis</name>
    <dbReference type="NCBI Taxonomy" id="255616"/>
    <lineage>
        <taxon>Archaea</taxon>
        <taxon>Methanobacteriati</taxon>
        <taxon>Methanobacteriota</taxon>
        <taxon>Stenosarchaea group</taxon>
        <taxon>Halobacteria</taxon>
        <taxon>Halobacteriales</taxon>
        <taxon>Haloferacaceae</taxon>
        <taxon>Haloferax</taxon>
    </lineage>
</organism>
<protein>
    <recommendedName>
        <fullName evidence="3">Transcription anti-termination factor</fullName>
    </recommendedName>
</protein>
<evidence type="ECO:0000313" key="2">
    <source>
        <dbReference type="Proteomes" id="UP000646833"/>
    </source>
</evidence>
<reference evidence="1" key="2">
    <citation type="submission" date="2020-09" db="EMBL/GenBank/DDBJ databases">
        <authorList>
            <person name="Sun Q."/>
            <person name="Sedlacek I."/>
        </authorList>
    </citation>
    <scope>NUCLEOTIDE SEQUENCE</scope>
    <source>
        <strain evidence="1">CCM 7217</strain>
    </source>
</reference>
<dbReference type="EMBL" id="BMCI01000003">
    <property type="protein sequence ID" value="GGC57177.1"/>
    <property type="molecule type" value="Genomic_DNA"/>
</dbReference>
<reference evidence="1" key="1">
    <citation type="journal article" date="2014" name="Int. J. Syst. Evol. Microbiol.">
        <title>Complete genome sequence of Corynebacterium casei LMG S-19264T (=DSM 44701T), isolated from a smear-ripened cheese.</title>
        <authorList>
            <consortium name="US DOE Joint Genome Institute (JGI-PGF)"/>
            <person name="Walter F."/>
            <person name="Albersmeier A."/>
            <person name="Kalinowski J."/>
            <person name="Ruckert C."/>
        </authorList>
    </citation>
    <scope>NUCLEOTIDE SEQUENCE</scope>
    <source>
        <strain evidence="1">CCM 7217</strain>
    </source>
</reference>
<name>A0A830DRR5_9EURY</name>
<dbReference type="AlphaFoldDB" id="A0A830DRR5"/>
<comment type="caution">
    <text evidence="1">The sequence shown here is derived from an EMBL/GenBank/DDBJ whole genome shotgun (WGS) entry which is preliminary data.</text>
</comment>